<proteinExistence type="predicted"/>
<keyword evidence="3" id="KW-1185">Reference proteome</keyword>
<organism evidence="2 3">
    <name type="scientific">Aquipseudomonas ullengensis</name>
    <dbReference type="NCBI Taxonomy" id="2759166"/>
    <lineage>
        <taxon>Bacteria</taxon>
        <taxon>Pseudomonadati</taxon>
        <taxon>Pseudomonadota</taxon>
        <taxon>Gammaproteobacteria</taxon>
        <taxon>Pseudomonadales</taxon>
        <taxon>Pseudomonadaceae</taxon>
        <taxon>Aquipseudomonas</taxon>
    </lineage>
</organism>
<comment type="caution">
    <text evidence="2">The sequence shown here is derived from an EMBL/GenBank/DDBJ whole genome shotgun (WGS) entry which is preliminary data.</text>
</comment>
<evidence type="ECO:0000313" key="3">
    <source>
        <dbReference type="Proteomes" id="UP000542720"/>
    </source>
</evidence>
<evidence type="ECO:0000313" key="2">
    <source>
        <dbReference type="EMBL" id="MBB2494723.1"/>
    </source>
</evidence>
<protein>
    <submittedName>
        <fullName evidence="2">Uncharacterized protein</fullName>
    </submittedName>
</protein>
<feature type="chain" id="PRO_5031439367" evidence="1">
    <location>
        <begin position="20"/>
        <end position="175"/>
    </location>
</feature>
<sequence length="175" mass="17538">MNRTLTAIAALLMAGTAQAGIPQLNATCPGNLEVHADEGGPIYINGKETQLKKFNDNYFEAKGEGVTLSLSINPDGSPSLSYTGKHGANGVCAETKAGAASTASPTAKAEAACLAAVAKSTNVEQAKLKVTDVLTAEAGVGVTIEVPGADAPWSCLSSPEGKVQGASYTGSEGAL</sequence>
<dbReference type="EMBL" id="JACJUD010000002">
    <property type="protein sequence ID" value="MBB2494723.1"/>
    <property type="molecule type" value="Genomic_DNA"/>
</dbReference>
<evidence type="ECO:0000256" key="1">
    <source>
        <dbReference type="SAM" id="SignalP"/>
    </source>
</evidence>
<keyword evidence="1" id="KW-0732">Signal</keyword>
<reference evidence="2 3" key="1">
    <citation type="submission" date="2020-08" db="EMBL/GenBank/DDBJ databases">
        <authorList>
            <person name="Kim C.M."/>
        </authorList>
    </citation>
    <scope>NUCLEOTIDE SEQUENCE [LARGE SCALE GENOMIC DNA]</scope>
    <source>
        <strain evidence="2 3">UL070</strain>
    </source>
</reference>
<accession>A0A7W4LK94</accession>
<dbReference type="AlphaFoldDB" id="A0A7W4LK94"/>
<gene>
    <name evidence="2" type="ORF">H3H51_06795</name>
</gene>
<feature type="signal peptide" evidence="1">
    <location>
        <begin position="1"/>
        <end position="19"/>
    </location>
</feature>
<name>A0A7W4LK94_9GAMM</name>
<dbReference type="Proteomes" id="UP000542720">
    <property type="component" value="Unassembled WGS sequence"/>
</dbReference>